<protein>
    <submittedName>
        <fullName evidence="2">Uncharacterized protein</fullName>
    </submittedName>
</protein>
<evidence type="ECO:0000313" key="2">
    <source>
        <dbReference type="EMBL" id="MFD1718319.1"/>
    </source>
</evidence>
<dbReference type="EMBL" id="JBHUEE010000005">
    <property type="protein sequence ID" value="MFD1718319.1"/>
    <property type="molecule type" value="Genomic_DNA"/>
</dbReference>
<evidence type="ECO:0000313" key="3">
    <source>
        <dbReference type="Proteomes" id="UP001597277"/>
    </source>
</evidence>
<accession>A0ABW4L8G6</accession>
<keyword evidence="3" id="KW-1185">Reference proteome</keyword>
<dbReference type="RefSeq" id="WP_388006374.1">
    <property type="nucleotide sequence ID" value="NZ_JBHUEE010000005.1"/>
</dbReference>
<keyword evidence="1" id="KW-0472">Membrane</keyword>
<keyword evidence="1" id="KW-1133">Transmembrane helix</keyword>
<reference evidence="3" key="1">
    <citation type="journal article" date="2019" name="Int. J. Syst. Evol. Microbiol.">
        <title>The Global Catalogue of Microorganisms (GCM) 10K type strain sequencing project: providing services to taxonomists for standard genome sequencing and annotation.</title>
        <authorList>
            <consortium name="The Broad Institute Genomics Platform"/>
            <consortium name="The Broad Institute Genome Sequencing Center for Infectious Disease"/>
            <person name="Wu L."/>
            <person name="Ma J."/>
        </authorList>
    </citation>
    <scope>NUCLEOTIDE SEQUENCE [LARGE SCALE GENOMIC DNA]</scope>
    <source>
        <strain evidence="3">JCM 17130</strain>
    </source>
</reference>
<feature type="transmembrane region" description="Helical" evidence="1">
    <location>
        <begin position="29"/>
        <end position="48"/>
    </location>
</feature>
<evidence type="ECO:0000256" key="1">
    <source>
        <dbReference type="SAM" id="Phobius"/>
    </source>
</evidence>
<gene>
    <name evidence="2" type="ORF">ACFSE6_10765</name>
</gene>
<comment type="caution">
    <text evidence="2">The sequence shown here is derived from an EMBL/GenBank/DDBJ whole genome shotgun (WGS) entry which is preliminary data.</text>
</comment>
<name>A0ABW4L8G6_9MICO</name>
<proteinExistence type="predicted"/>
<organism evidence="2 3">
    <name type="scientific">Georgenia deserti</name>
    <dbReference type="NCBI Taxonomy" id="2093781"/>
    <lineage>
        <taxon>Bacteria</taxon>
        <taxon>Bacillati</taxon>
        <taxon>Actinomycetota</taxon>
        <taxon>Actinomycetes</taxon>
        <taxon>Micrococcales</taxon>
        <taxon>Bogoriellaceae</taxon>
        <taxon>Georgenia</taxon>
    </lineage>
</organism>
<keyword evidence="1" id="KW-0812">Transmembrane</keyword>
<dbReference type="Proteomes" id="UP001597277">
    <property type="component" value="Unassembled WGS sequence"/>
</dbReference>
<sequence>MKTSLVIFAAEQEAEHAGAAEGAVVNPYLLGGLALLVLLTLLVLTFSFRHVAHRL</sequence>